<evidence type="ECO:0000313" key="2">
    <source>
        <dbReference type="EMBL" id="KOG90182.1"/>
    </source>
</evidence>
<dbReference type="Proteomes" id="UP000037020">
    <property type="component" value="Unassembled WGS sequence"/>
</dbReference>
<feature type="domain" description="Putative restriction endonuclease" evidence="1">
    <location>
        <begin position="41"/>
        <end position="149"/>
    </location>
</feature>
<dbReference type="EMBL" id="LGUT01000856">
    <property type="protein sequence ID" value="KOG90182.1"/>
    <property type="molecule type" value="Genomic_DNA"/>
</dbReference>
<keyword evidence="3" id="KW-1185">Reference proteome</keyword>
<protein>
    <recommendedName>
        <fullName evidence="1">Putative restriction endonuclease domain-containing protein</fullName>
    </recommendedName>
</protein>
<evidence type="ECO:0000313" key="3">
    <source>
        <dbReference type="Proteomes" id="UP000037020"/>
    </source>
</evidence>
<dbReference type="CDD" id="cd06260">
    <property type="entry name" value="DUF820-like"/>
    <property type="match status" value="1"/>
</dbReference>
<reference evidence="2 3" key="1">
    <citation type="submission" date="2015-07" db="EMBL/GenBank/DDBJ databases">
        <authorList>
            <person name="Ju K.-S."/>
            <person name="Doroghazi J.R."/>
            <person name="Metcalf W.W."/>
        </authorList>
    </citation>
    <scope>NUCLEOTIDE SEQUENCE [LARGE SCALE GENOMIC DNA]</scope>
    <source>
        <strain evidence="2 3">NRRL B-3589</strain>
    </source>
</reference>
<gene>
    <name evidence="2" type="ORF">ADK38_10180</name>
</gene>
<dbReference type="InterPro" id="IPR008538">
    <property type="entry name" value="Uma2"/>
</dbReference>
<evidence type="ECO:0000259" key="1">
    <source>
        <dbReference type="Pfam" id="PF05685"/>
    </source>
</evidence>
<proteinExistence type="predicted"/>
<name>A0ABR5J9R4_9ACTN</name>
<dbReference type="RefSeq" id="WP_030889150.1">
    <property type="nucleotide sequence ID" value="NZ_JBIRHZ010000016.1"/>
</dbReference>
<dbReference type="Gene3D" id="3.90.1570.10">
    <property type="entry name" value="tt1808, chain A"/>
    <property type="match status" value="1"/>
</dbReference>
<organism evidence="2 3">
    <name type="scientific">Streptomyces varsoviensis</name>
    <dbReference type="NCBI Taxonomy" id="67373"/>
    <lineage>
        <taxon>Bacteria</taxon>
        <taxon>Bacillati</taxon>
        <taxon>Actinomycetota</taxon>
        <taxon>Actinomycetes</taxon>
        <taxon>Kitasatosporales</taxon>
        <taxon>Streptomycetaceae</taxon>
        <taxon>Streptomyces</taxon>
    </lineage>
</organism>
<dbReference type="Pfam" id="PF05685">
    <property type="entry name" value="Uma2"/>
    <property type="match status" value="1"/>
</dbReference>
<dbReference type="SUPFAM" id="SSF52980">
    <property type="entry name" value="Restriction endonuclease-like"/>
    <property type="match status" value="1"/>
</dbReference>
<dbReference type="InterPro" id="IPR012296">
    <property type="entry name" value="Nuclease_put_TT1808"/>
</dbReference>
<sequence>MNHAYAKARAAADELLEHVPDAVRGMEIRGRRLILRVSQSGTHELTVWKLRRQLDQQIPDSLAAHTGGGVEDASLGLLCSPDLIVLPEAAMDTPGGFHPRDLLLTGEIVAHSAHIDEYAWKTRAYGAMGIPLYLLVDPRQGTAAVMSDPGPGSDGDPCYRSRHDYAYGDTVAVGPWTIETAELPRYGPRRGPLS</sequence>
<dbReference type="InterPro" id="IPR011335">
    <property type="entry name" value="Restrct_endonuc-II-like"/>
</dbReference>
<accession>A0ABR5J9R4</accession>
<comment type="caution">
    <text evidence="2">The sequence shown here is derived from an EMBL/GenBank/DDBJ whole genome shotgun (WGS) entry which is preliminary data.</text>
</comment>